<evidence type="ECO:0000313" key="2">
    <source>
        <dbReference type="EMBL" id="CAK1581946.1"/>
    </source>
</evidence>
<comment type="caution">
    <text evidence="2">The sequence shown here is derived from an EMBL/GenBank/DDBJ whole genome shotgun (WGS) entry which is preliminary data.</text>
</comment>
<feature type="transmembrane region" description="Helical" evidence="1">
    <location>
        <begin position="136"/>
        <end position="152"/>
    </location>
</feature>
<sequence length="349" mass="40734">MFALLKRKLKLSNTICAERNKNQSSLFFHIFVGVVEDILFWKKIWLSVMFIVLLNLFVLIYAHQEMNLLQFILKFYIVVLGIDAFECWLKYKHRTTCLKKLASQDITRLKTATAQLSKWIYSRWLDYVYLREQNHTKAFLLLQIIFGLTFFICKHISGYTIIYILGMVLSISYKLTPPMRELVKKIKQNAESDFELEGLIPEVSDANMDLLSIEQEQSQIIDEKQNLDYWKPEDLPIEEASDSSENSSLLVTNLSMEKMQTFEQDIETSDSSEDEYIPQVADQPKERFQSTLVVHPENTWTNAAYNVFQNFGGAVANIMYTSQEDKRRKRISSIDSSDGFEIIDKNDIM</sequence>
<reference evidence="2 3" key="1">
    <citation type="submission" date="2023-11" db="EMBL/GenBank/DDBJ databases">
        <authorList>
            <person name="Hedman E."/>
            <person name="Englund M."/>
            <person name="Stromberg M."/>
            <person name="Nyberg Akerstrom W."/>
            <person name="Nylinder S."/>
            <person name="Jareborg N."/>
            <person name="Kallberg Y."/>
            <person name="Kronander E."/>
        </authorList>
    </citation>
    <scope>NUCLEOTIDE SEQUENCE [LARGE SCALE GENOMIC DNA]</scope>
</reference>
<keyword evidence="1" id="KW-1133">Transmembrane helix</keyword>
<dbReference type="EMBL" id="CAVLGL010000035">
    <property type="protein sequence ID" value="CAK1581946.1"/>
    <property type="molecule type" value="Genomic_DNA"/>
</dbReference>
<evidence type="ECO:0000313" key="3">
    <source>
        <dbReference type="Proteomes" id="UP001314205"/>
    </source>
</evidence>
<keyword evidence="1" id="KW-0812">Transmembrane</keyword>
<accession>A0AAV1KFU8</accession>
<organism evidence="2 3">
    <name type="scientific">Parnassius mnemosyne</name>
    <name type="common">clouded apollo</name>
    <dbReference type="NCBI Taxonomy" id="213953"/>
    <lineage>
        <taxon>Eukaryota</taxon>
        <taxon>Metazoa</taxon>
        <taxon>Ecdysozoa</taxon>
        <taxon>Arthropoda</taxon>
        <taxon>Hexapoda</taxon>
        <taxon>Insecta</taxon>
        <taxon>Pterygota</taxon>
        <taxon>Neoptera</taxon>
        <taxon>Endopterygota</taxon>
        <taxon>Lepidoptera</taxon>
        <taxon>Glossata</taxon>
        <taxon>Ditrysia</taxon>
        <taxon>Papilionoidea</taxon>
        <taxon>Papilionidae</taxon>
        <taxon>Parnassiinae</taxon>
        <taxon>Parnassini</taxon>
        <taxon>Parnassius</taxon>
        <taxon>Driopa</taxon>
    </lineage>
</organism>
<proteinExistence type="predicted"/>
<protein>
    <recommendedName>
        <fullName evidence="4">Reticulon-like protein</fullName>
    </recommendedName>
</protein>
<evidence type="ECO:0008006" key="4">
    <source>
        <dbReference type="Google" id="ProtNLM"/>
    </source>
</evidence>
<name>A0AAV1KFU8_9NEOP</name>
<keyword evidence="3" id="KW-1185">Reference proteome</keyword>
<feature type="transmembrane region" description="Helical" evidence="1">
    <location>
        <begin position="68"/>
        <end position="89"/>
    </location>
</feature>
<dbReference type="AlphaFoldDB" id="A0AAV1KFU8"/>
<feature type="transmembrane region" description="Helical" evidence="1">
    <location>
        <begin position="44"/>
        <end position="62"/>
    </location>
</feature>
<keyword evidence="1" id="KW-0472">Membrane</keyword>
<evidence type="ECO:0000256" key="1">
    <source>
        <dbReference type="SAM" id="Phobius"/>
    </source>
</evidence>
<gene>
    <name evidence="2" type="ORF">PARMNEM_LOCUS3544</name>
</gene>
<dbReference type="Proteomes" id="UP001314205">
    <property type="component" value="Unassembled WGS sequence"/>
</dbReference>